<feature type="chain" id="PRO_5013554015" description="Lipoprotein" evidence="2">
    <location>
        <begin position="23"/>
        <end position="101"/>
    </location>
</feature>
<evidence type="ECO:0008006" key="5">
    <source>
        <dbReference type="Google" id="ProtNLM"/>
    </source>
</evidence>
<feature type="transmembrane region" description="Helical" evidence="1">
    <location>
        <begin position="76"/>
        <end position="95"/>
    </location>
</feature>
<dbReference type="AlphaFoldDB" id="A0A2H0VK19"/>
<feature type="signal peptide" evidence="2">
    <location>
        <begin position="1"/>
        <end position="22"/>
    </location>
</feature>
<organism evidence="3 4">
    <name type="scientific">Candidatus Collierbacteria bacterium CG10_big_fil_rev_8_21_14_0_10_43_36</name>
    <dbReference type="NCBI Taxonomy" id="1974534"/>
    <lineage>
        <taxon>Bacteria</taxon>
        <taxon>Candidatus Collieribacteriota</taxon>
    </lineage>
</organism>
<dbReference type="EMBL" id="PFAE01000062">
    <property type="protein sequence ID" value="PIR99452.1"/>
    <property type="molecule type" value="Genomic_DNA"/>
</dbReference>
<gene>
    <name evidence="3" type="ORF">COT86_03800</name>
</gene>
<accession>A0A2H0VK19</accession>
<keyword evidence="1" id="KW-1133">Transmembrane helix</keyword>
<evidence type="ECO:0000256" key="2">
    <source>
        <dbReference type="SAM" id="SignalP"/>
    </source>
</evidence>
<keyword evidence="2" id="KW-0732">Signal</keyword>
<name>A0A2H0VK19_9BACT</name>
<evidence type="ECO:0000313" key="3">
    <source>
        <dbReference type="EMBL" id="PIR99452.1"/>
    </source>
</evidence>
<dbReference type="Proteomes" id="UP000230730">
    <property type="component" value="Unassembled WGS sequence"/>
</dbReference>
<dbReference type="PROSITE" id="PS51257">
    <property type="entry name" value="PROKAR_LIPOPROTEIN"/>
    <property type="match status" value="1"/>
</dbReference>
<comment type="caution">
    <text evidence="3">The sequence shown here is derived from an EMBL/GenBank/DDBJ whole genome shotgun (WGS) entry which is preliminary data.</text>
</comment>
<reference evidence="4" key="1">
    <citation type="submission" date="2017-09" db="EMBL/GenBank/DDBJ databases">
        <title>Depth-based differentiation of microbial function through sediment-hosted aquifers and enrichment of novel symbionts in the deep terrestrial subsurface.</title>
        <authorList>
            <person name="Probst A.J."/>
            <person name="Ladd B."/>
            <person name="Jarett J.K."/>
            <person name="Geller-Mcgrath D.E."/>
            <person name="Sieber C.M.K."/>
            <person name="Emerson J.B."/>
            <person name="Anantharaman K."/>
            <person name="Thomas B.C."/>
            <person name="Malmstrom R."/>
            <person name="Stieglmeier M."/>
            <person name="Klingl A."/>
            <person name="Woyke T."/>
            <person name="Ryan C.M."/>
            <person name="Banfield J.F."/>
        </authorList>
    </citation>
    <scope>NUCLEOTIDE SEQUENCE [LARGE SCALE GENOMIC DNA]</scope>
</reference>
<feature type="transmembrane region" description="Helical" evidence="1">
    <location>
        <begin position="46"/>
        <end position="69"/>
    </location>
</feature>
<proteinExistence type="predicted"/>
<sequence>MNNKKLLILVAILVLGTMLLSACGTPNPMANTPLESTGQVYGFWNGLWDGMTAIFAFIGNIFGGHFGIYQVHNNGGWYDFGFLLGVGAFAGGASSSSRRRS</sequence>
<protein>
    <recommendedName>
        <fullName evidence="5">Lipoprotein</fullName>
    </recommendedName>
</protein>
<evidence type="ECO:0000313" key="4">
    <source>
        <dbReference type="Proteomes" id="UP000230730"/>
    </source>
</evidence>
<keyword evidence="1" id="KW-0812">Transmembrane</keyword>
<keyword evidence="1" id="KW-0472">Membrane</keyword>
<evidence type="ECO:0000256" key="1">
    <source>
        <dbReference type="SAM" id="Phobius"/>
    </source>
</evidence>